<organism evidence="12 13">
    <name type="scientific">Proteobacteria bacterium 228</name>
    <dbReference type="NCBI Taxonomy" id="2083153"/>
    <lineage>
        <taxon>Bacteria</taxon>
        <taxon>Pseudomonadati</taxon>
        <taxon>Pseudomonadota</taxon>
    </lineage>
</organism>
<comment type="function">
    <text evidence="9">Transfers the 4'-phosphopantetheine moiety from coenzyme A to the 'Ser-36' of acyl-carrier-protein.</text>
</comment>
<name>A0A2S5KW99_9PROT</name>
<evidence type="ECO:0000259" key="11">
    <source>
        <dbReference type="Pfam" id="PF01648"/>
    </source>
</evidence>
<dbReference type="Gene3D" id="3.90.470.20">
    <property type="entry name" value="4'-phosphopantetheinyl transferase domain"/>
    <property type="match status" value="1"/>
</dbReference>
<keyword evidence="2 10" id="KW-0808">Transferase</keyword>
<accession>A0A2S5KW99</accession>
<evidence type="ECO:0000256" key="8">
    <source>
        <dbReference type="ARBA" id="ARBA00050875"/>
    </source>
</evidence>
<keyword evidence="7 10" id="KW-0275">Fatty acid biosynthesis</keyword>
<dbReference type="FunFam" id="3.90.470.20:FF:000001">
    <property type="entry name" value="Holo-[acyl-carrier-protein] synthase"/>
    <property type="match status" value="1"/>
</dbReference>
<dbReference type="Proteomes" id="UP000238196">
    <property type="component" value="Unassembled WGS sequence"/>
</dbReference>
<dbReference type="NCBIfam" id="TIGR00516">
    <property type="entry name" value="acpS"/>
    <property type="match status" value="1"/>
</dbReference>
<protein>
    <recommendedName>
        <fullName evidence="10">Holo-[acyl-carrier-protein] synthase</fullName>
        <shortName evidence="10">Holo-ACP synthase</shortName>
        <ecNumber evidence="10">2.7.8.7</ecNumber>
    </recommendedName>
    <alternativeName>
        <fullName evidence="10">4'-phosphopantetheinyl transferase AcpS</fullName>
    </alternativeName>
</protein>
<evidence type="ECO:0000313" key="13">
    <source>
        <dbReference type="Proteomes" id="UP000238196"/>
    </source>
</evidence>
<dbReference type="EC" id="2.7.8.7" evidence="10"/>
<evidence type="ECO:0000256" key="6">
    <source>
        <dbReference type="ARBA" id="ARBA00023098"/>
    </source>
</evidence>
<dbReference type="NCBIfam" id="TIGR00556">
    <property type="entry name" value="pantethn_trn"/>
    <property type="match status" value="1"/>
</dbReference>
<dbReference type="HAMAP" id="MF_00101">
    <property type="entry name" value="AcpS"/>
    <property type="match status" value="1"/>
</dbReference>
<reference evidence="12 13" key="1">
    <citation type="submission" date="2018-02" db="EMBL/GenBank/DDBJ databases">
        <title>novel marine gammaproteobacteria from coastal saline agro ecosystem.</title>
        <authorList>
            <person name="Krishnan R."/>
            <person name="Ramesh Kumar N."/>
        </authorList>
    </citation>
    <scope>NUCLEOTIDE SEQUENCE [LARGE SCALE GENOMIC DNA]</scope>
    <source>
        <strain evidence="12 13">228</strain>
    </source>
</reference>
<proteinExistence type="inferred from homology"/>
<keyword evidence="1 10" id="KW-0444">Lipid biosynthesis</keyword>
<keyword evidence="4 10" id="KW-0276">Fatty acid metabolism</keyword>
<evidence type="ECO:0000256" key="10">
    <source>
        <dbReference type="HAMAP-Rule" id="MF_00101"/>
    </source>
</evidence>
<dbReference type="GO" id="GO:0008897">
    <property type="term" value="F:holo-[acyl-carrier-protein] synthase activity"/>
    <property type="evidence" value="ECO:0007669"/>
    <property type="project" value="UniProtKB-UniRule"/>
</dbReference>
<evidence type="ECO:0000256" key="1">
    <source>
        <dbReference type="ARBA" id="ARBA00022516"/>
    </source>
</evidence>
<dbReference type="InterPro" id="IPR037143">
    <property type="entry name" value="4-PPantetheinyl_Trfase_dom_sf"/>
</dbReference>
<keyword evidence="10" id="KW-0963">Cytoplasm</keyword>
<dbReference type="InterPro" id="IPR004568">
    <property type="entry name" value="Ppantetheine-prot_Trfase_dom"/>
</dbReference>
<comment type="catalytic activity">
    <reaction evidence="8 10">
        <text>apo-[ACP] + CoA = holo-[ACP] + adenosine 3',5'-bisphosphate + H(+)</text>
        <dbReference type="Rhea" id="RHEA:12068"/>
        <dbReference type="Rhea" id="RHEA-COMP:9685"/>
        <dbReference type="Rhea" id="RHEA-COMP:9690"/>
        <dbReference type="ChEBI" id="CHEBI:15378"/>
        <dbReference type="ChEBI" id="CHEBI:29999"/>
        <dbReference type="ChEBI" id="CHEBI:57287"/>
        <dbReference type="ChEBI" id="CHEBI:58343"/>
        <dbReference type="ChEBI" id="CHEBI:64479"/>
        <dbReference type="EC" id="2.7.8.7"/>
    </reaction>
</comment>
<evidence type="ECO:0000256" key="7">
    <source>
        <dbReference type="ARBA" id="ARBA00023160"/>
    </source>
</evidence>
<dbReference type="InterPro" id="IPR002582">
    <property type="entry name" value="ACPS"/>
</dbReference>
<evidence type="ECO:0000256" key="2">
    <source>
        <dbReference type="ARBA" id="ARBA00022679"/>
    </source>
</evidence>
<evidence type="ECO:0000256" key="9">
    <source>
        <dbReference type="ARBA" id="ARBA00054726"/>
    </source>
</evidence>
<evidence type="ECO:0000256" key="3">
    <source>
        <dbReference type="ARBA" id="ARBA00022723"/>
    </source>
</evidence>
<gene>
    <name evidence="10" type="primary">acpS</name>
    <name evidence="12" type="ORF">C4K68_02550</name>
</gene>
<sequence length="126" mass="13856">MICGIGTDMVAIGRIAEVMERTRERFARKILGEQEWHIYQQVSQPHAWLAKRWAAKEACAKALGTGVAQGLSLTHIQVLNNALGAPQLQLSGRALELAEACGASRWHVSLSDEKDYALAFVVLSRD</sequence>
<comment type="caution">
    <text evidence="12">The sequence shown here is derived from an EMBL/GenBank/DDBJ whole genome shotgun (WGS) entry which is preliminary data.</text>
</comment>
<dbReference type="SUPFAM" id="SSF56214">
    <property type="entry name" value="4'-phosphopantetheinyl transferase"/>
    <property type="match status" value="1"/>
</dbReference>
<keyword evidence="3 10" id="KW-0479">Metal-binding</keyword>
<dbReference type="Pfam" id="PF01648">
    <property type="entry name" value="ACPS"/>
    <property type="match status" value="1"/>
</dbReference>
<dbReference type="EMBL" id="PRLP01000007">
    <property type="protein sequence ID" value="PPC79050.1"/>
    <property type="molecule type" value="Genomic_DNA"/>
</dbReference>
<evidence type="ECO:0000313" key="12">
    <source>
        <dbReference type="EMBL" id="PPC79050.1"/>
    </source>
</evidence>
<dbReference type="InterPro" id="IPR008278">
    <property type="entry name" value="4-PPantetheinyl_Trfase_dom"/>
</dbReference>
<comment type="function">
    <text evidence="10">Transfers the 4'-phosphopantetheine moiety from coenzyme A to a Ser of acyl-carrier-protein.</text>
</comment>
<feature type="binding site" evidence="10">
    <location>
        <position position="8"/>
    </location>
    <ligand>
        <name>Mg(2+)</name>
        <dbReference type="ChEBI" id="CHEBI:18420"/>
    </ligand>
</feature>
<dbReference type="GO" id="GO:0005737">
    <property type="term" value="C:cytoplasm"/>
    <property type="evidence" value="ECO:0007669"/>
    <property type="project" value="UniProtKB-SubCell"/>
</dbReference>
<dbReference type="AlphaFoldDB" id="A0A2S5KW99"/>
<dbReference type="GO" id="GO:0006633">
    <property type="term" value="P:fatty acid biosynthetic process"/>
    <property type="evidence" value="ECO:0007669"/>
    <property type="project" value="UniProtKB-UniRule"/>
</dbReference>
<feature type="domain" description="4'-phosphopantetheinyl transferase" evidence="11">
    <location>
        <begin position="4"/>
        <end position="121"/>
    </location>
</feature>
<dbReference type="GO" id="GO:0000287">
    <property type="term" value="F:magnesium ion binding"/>
    <property type="evidence" value="ECO:0007669"/>
    <property type="project" value="UniProtKB-UniRule"/>
</dbReference>
<feature type="binding site" evidence="10">
    <location>
        <position position="57"/>
    </location>
    <ligand>
        <name>Mg(2+)</name>
        <dbReference type="ChEBI" id="CHEBI:18420"/>
    </ligand>
</feature>
<evidence type="ECO:0000256" key="4">
    <source>
        <dbReference type="ARBA" id="ARBA00022832"/>
    </source>
</evidence>
<comment type="cofactor">
    <cofactor evidence="10">
        <name>Mg(2+)</name>
        <dbReference type="ChEBI" id="CHEBI:18420"/>
    </cofactor>
</comment>
<keyword evidence="6 10" id="KW-0443">Lipid metabolism</keyword>
<dbReference type="OrthoDB" id="517356at2"/>
<comment type="subcellular location">
    <subcellularLocation>
        <location evidence="10">Cytoplasm</location>
    </subcellularLocation>
</comment>
<evidence type="ECO:0000256" key="5">
    <source>
        <dbReference type="ARBA" id="ARBA00022842"/>
    </source>
</evidence>
<comment type="similarity">
    <text evidence="10">Belongs to the P-Pant transferase superfamily. AcpS family.</text>
</comment>
<keyword evidence="5 10" id="KW-0460">Magnesium</keyword>